<evidence type="ECO:0000259" key="2">
    <source>
        <dbReference type="Pfam" id="PF13462"/>
    </source>
</evidence>
<reference evidence="3" key="1">
    <citation type="submission" date="2013-12" db="EMBL/GenBank/DDBJ databases">
        <title>The Genome Sequence of Aphanomyces invadans NJM9701.</title>
        <authorList>
            <consortium name="The Broad Institute Genomics Platform"/>
            <person name="Russ C."/>
            <person name="Tyler B."/>
            <person name="van West P."/>
            <person name="Dieguez-Uribeondo J."/>
            <person name="Young S.K."/>
            <person name="Zeng Q."/>
            <person name="Gargeya S."/>
            <person name="Fitzgerald M."/>
            <person name="Abouelleil A."/>
            <person name="Alvarado L."/>
            <person name="Chapman S.B."/>
            <person name="Gainer-Dewar J."/>
            <person name="Goldberg J."/>
            <person name="Griggs A."/>
            <person name="Gujja S."/>
            <person name="Hansen M."/>
            <person name="Howarth C."/>
            <person name="Imamovic A."/>
            <person name="Ireland A."/>
            <person name="Larimer J."/>
            <person name="McCowan C."/>
            <person name="Murphy C."/>
            <person name="Pearson M."/>
            <person name="Poon T.W."/>
            <person name="Priest M."/>
            <person name="Roberts A."/>
            <person name="Saif S."/>
            <person name="Shea T."/>
            <person name="Sykes S."/>
            <person name="Wortman J."/>
            <person name="Nusbaum C."/>
            <person name="Birren B."/>
        </authorList>
    </citation>
    <scope>NUCLEOTIDE SEQUENCE [LARGE SCALE GENOMIC DNA]</scope>
    <source>
        <strain evidence="3">NJM9701</strain>
    </source>
</reference>
<evidence type="ECO:0000313" key="3">
    <source>
        <dbReference type="EMBL" id="ETV93262.1"/>
    </source>
</evidence>
<dbReference type="VEuPathDB" id="FungiDB:H310_12697"/>
<name>A0A024TIS8_9STRA</name>
<dbReference type="RefSeq" id="XP_008878097.1">
    <property type="nucleotide sequence ID" value="XM_008879875.1"/>
</dbReference>
<organism evidence="3">
    <name type="scientific">Aphanomyces invadans</name>
    <dbReference type="NCBI Taxonomy" id="157072"/>
    <lineage>
        <taxon>Eukaryota</taxon>
        <taxon>Sar</taxon>
        <taxon>Stramenopiles</taxon>
        <taxon>Oomycota</taxon>
        <taxon>Saprolegniomycetes</taxon>
        <taxon>Saprolegniales</taxon>
        <taxon>Verrucalvaceae</taxon>
        <taxon>Aphanomyces</taxon>
    </lineage>
</organism>
<dbReference type="InterPro" id="IPR012336">
    <property type="entry name" value="Thioredoxin-like_fold"/>
</dbReference>
<sequence length="287" mass="30989">MGFFRSLLVVFAMGVSSSVGDTPTTTPGFAFKDGLAQAPVQLQAFIDLLCPYSKAAYPALKKLGDAFDGSDFRLTFQVLPLPFHRNAFLAAQSAVSVVQAVGPHSFVPWLETIYANQDTLSNANTLDTTPSTLINQLATWAHAAFPSIKIDAFRETMQPGTTTDEKTRQLFRYTLAHGIAGTPMFFLNGVHFNDADSAWTFDDWYKVINPLVQANKAAAPHSNVMSIHVALPDRTVHLNAPPSVCGSDHVACGIADGKTVCCSLASEVCIVRRGCMQHEALAALVQQ</sequence>
<dbReference type="OrthoDB" id="37297at2759"/>
<dbReference type="STRING" id="157072.A0A024TIS8"/>
<evidence type="ECO:0000256" key="1">
    <source>
        <dbReference type="SAM" id="SignalP"/>
    </source>
</evidence>
<protein>
    <recommendedName>
        <fullName evidence="2">Thioredoxin-like fold domain-containing protein</fullName>
    </recommendedName>
</protein>
<dbReference type="SUPFAM" id="SSF52833">
    <property type="entry name" value="Thioredoxin-like"/>
    <property type="match status" value="1"/>
</dbReference>
<dbReference type="GeneID" id="20089747"/>
<dbReference type="eggNOG" id="KOG2567">
    <property type="taxonomic scope" value="Eukaryota"/>
</dbReference>
<proteinExistence type="predicted"/>
<dbReference type="EMBL" id="KI913993">
    <property type="protein sequence ID" value="ETV93262.1"/>
    <property type="molecule type" value="Genomic_DNA"/>
</dbReference>
<dbReference type="AlphaFoldDB" id="A0A024TIS8"/>
<keyword evidence="1" id="KW-0732">Signal</keyword>
<dbReference type="InterPro" id="IPR036249">
    <property type="entry name" value="Thioredoxin-like_sf"/>
</dbReference>
<feature type="chain" id="PRO_5001534777" description="Thioredoxin-like fold domain-containing protein" evidence="1">
    <location>
        <begin position="21"/>
        <end position="287"/>
    </location>
</feature>
<gene>
    <name evidence="3" type="ORF">H310_12697</name>
</gene>
<dbReference type="PANTHER" id="PTHR33875:SF2">
    <property type="entry name" value="ACR183CP"/>
    <property type="match status" value="1"/>
</dbReference>
<feature type="domain" description="Thioredoxin-like fold" evidence="2">
    <location>
        <begin position="34"/>
        <end position="200"/>
    </location>
</feature>
<dbReference type="Pfam" id="PF13462">
    <property type="entry name" value="Thioredoxin_4"/>
    <property type="match status" value="1"/>
</dbReference>
<dbReference type="Gene3D" id="3.40.30.10">
    <property type="entry name" value="Glutaredoxin"/>
    <property type="match status" value="1"/>
</dbReference>
<dbReference type="PANTHER" id="PTHR33875">
    <property type="entry name" value="OS09G0542200 PROTEIN"/>
    <property type="match status" value="1"/>
</dbReference>
<accession>A0A024TIS8</accession>
<feature type="signal peptide" evidence="1">
    <location>
        <begin position="1"/>
        <end position="20"/>
    </location>
</feature>